<dbReference type="PROSITE" id="PS01332">
    <property type="entry name" value="HTH_RRF2_1"/>
    <property type="match status" value="1"/>
</dbReference>
<proteinExistence type="predicted"/>
<dbReference type="SUPFAM" id="SSF46785">
    <property type="entry name" value="Winged helix' DNA-binding domain"/>
    <property type="match status" value="1"/>
</dbReference>
<keyword evidence="2" id="KW-1185">Reference proteome</keyword>
<dbReference type="NCBIfam" id="TIGR00738">
    <property type="entry name" value="rrf2_super"/>
    <property type="match status" value="1"/>
</dbReference>
<sequence>MLLSKSCVYGLRASLYLASRAEQEYTSIREISEELEISFHFLTKILQQLTADSLMESYKGPNGGIRLSEKGKKATLLDVVIAIDGPGLFTQCALGLPGCGSSAPCPLHDSWLTVRESIKEMLERTDLKHLAREGRANKFRITADGSFAWQ</sequence>
<dbReference type="InterPro" id="IPR036388">
    <property type="entry name" value="WH-like_DNA-bd_sf"/>
</dbReference>
<dbReference type="InterPro" id="IPR000944">
    <property type="entry name" value="Tscrpt_reg_Rrf2"/>
</dbReference>
<evidence type="ECO:0000313" key="1">
    <source>
        <dbReference type="EMBL" id="MCP9290136.1"/>
    </source>
</evidence>
<dbReference type="GO" id="GO:0005829">
    <property type="term" value="C:cytosol"/>
    <property type="evidence" value="ECO:0007669"/>
    <property type="project" value="TreeGrafter"/>
</dbReference>
<gene>
    <name evidence="1" type="ORF">NM125_00920</name>
</gene>
<accession>A0A9X2L0K5</accession>
<dbReference type="Gene3D" id="1.10.10.10">
    <property type="entry name" value="Winged helix-like DNA-binding domain superfamily/Winged helix DNA-binding domain"/>
    <property type="match status" value="1"/>
</dbReference>
<dbReference type="GO" id="GO:0003700">
    <property type="term" value="F:DNA-binding transcription factor activity"/>
    <property type="evidence" value="ECO:0007669"/>
    <property type="project" value="TreeGrafter"/>
</dbReference>
<evidence type="ECO:0000313" key="2">
    <source>
        <dbReference type="Proteomes" id="UP001139125"/>
    </source>
</evidence>
<name>A0A9X2L0K5_9BACT</name>
<dbReference type="RefSeq" id="WP_255131937.1">
    <property type="nucleotide sequence ID" value="NZ_CP175953.1"/>
</dbReference>
<organism evidence="1 2">
    <name type="scientific">Gracilimonas sediminicola</name>
    <dbReference type="NCBI Taxonomy" id="2952158"/>
    <lineage>
        <taxon>Bacteria</taxon>
        <taxon>Pseudomonadati</taxon>
        <taxon>Balneolota</taxon>
        <taxon>Balneolia</taxon>
        <taxon>Balneolales</taxon>
        <taxon>Balneolaceae</taxon>
        <taxon>Gracilimonas</taxon>
    </lineage>
</organism>
<dbReference type="EMBL" id="JANDBC010000001">
    <property type="protein sequence ID" value="MCP9290136.1"/>
    <property type="molecule type" value="Genomic_DNA"/>
</dbReference>
<dbReference type="Pfam" id="PF02082">
    <property type="entry name" value="Rrf2"/>
    <property type="match status" value="1"/>
</dbReference>
<dbReference type="InterPro" id="IPR030489">
    <property type="entry name" value="TR_Rrf2-type_CS"/>
</dbReference>
<comment type="caution">
    <text evidence="1">The sequence shown here is derived from an EMBL/GenBank/DDBJ whole genome shotgun (WGS) entry which is preliminary data.</text>
</comment>
<reference evidence="1" key="1">
    <citation type="submission" date="2022-06" db="EMBL/GenBank/DDBJ databases">
        <title>Gracilimonas sp. CAU 1638 isolated from sea sediment.</title>
        <authorList>
            <person name="Kim W."/>
        </authorList>
    </citation>
    <scope>NUCLEOTIDE SEQUENCE</scope>
    <source>
        <strain evidence="1">CAU 1638</strain>
    </source>
</reference>
<dbReference type="PANTHER" id="PTHR33221">
    <property type="entry name" value="WINGED HELIX-TURN-HELIX TRANSCRIPTIONAL REGULATOR, RRF2 FAMILY"/>
    <property type="match status" value="1"/>
</dbReference>
<dbReference type="AlphaFoldDB" id="A0A9X2L0K5"/>
<protein>
    <submittedName>
        <fullName evidence="1">Rrf2 family transcriptional regulator</fullName>
    </submittedName>
</protein>
<dbReference type="InterPro" id="IPR036390">
    <property type="entry name" value="WH_DNA-bd_sf"/>
</dbReference>
<dbReference type="PROSITE" id="PS51197">
    <property type="entry name" value="HTH_RRF2_2"/>
    <property type="match status" value="1"/>
</dbReference>
<dbReference type="PANTHER" id="PTHR33221:SF15">
    <property type="entry name" value="HTH-TYPE TRANSCRIPTIONAL REGULATOR YWGB-RELATED"/>
    <property type="match status" value="1"/>
</dbReference>
<dbReference type="Proteomes" id="UP001139125">
    <property type="component" value="Unassembled WGS sequence"/>
</dbReference>